<reference evidence="1 2" key="1">
    <citation type="journal article" date="2020" name="Mol. Biol. Evol.">
        <title>Distinct Expression and Methylation Patterns for Genes with Different Fates following a Single Whole-Genome Duplication in Flowering Plants.</title>
        <authorList>
            <person name="Shi T."/>
            <person name="Rahmani R.S."/>
            <person name="Gugger P.F."/>
            <person name="Wang M."/>
            <person name="Li H."/>
            <person name="Zhang Y."/>
            <person name="Li Z."/>
            <person name="Wang Q."/>
            <person name="Van de Peer Y."/>
            <person name="Marchal K."/>
            <person name="Chen J."/>
        </authorList>
    </citation>
    <scope>NUCLEOTIDE SEQUENCE [LARGE SCALE GENOMIC DNA]</scope>
    <source>
        <tissue evidence="1">Leaf</tissue>
    </source>
</reference>
<proteinExistence type="predicted"/>
<name>A0A822ZK72_NELNU</name>
<dbReference type="EMBL" id="DUZY01000007">
    <property type="protein sequence ID" value="DAD45552.1"/>
    <property type="molecule type" value="Genomic_DNA"/>
</dbReference>
<dbReference type="AlphaFoldDB" id="A0A822ZK72"/>
<comment type="caution">
    <text evidence="1">The sequence shown here is derived from an EMBL/GenBank/DDBJ whole genome shotgun (WGS) entry which is preliminary data.</text>
</comment>
<keyword evidence="2" id="KW-1185">Reference proteome</keyword>
<organism evidence="1 2">
    <name type="scientific">Nelumbo nucifera</name>
    <name type="common">Sacred lotus</name>
    <dbReference type="NCBI Taxonomy" id="4432"/>
    <lineage>
        <taxon>Eukaryota</taxon>
        <taxon>Viridiplantae</taxon>
        <taxon>Streptophyta</taxon>
        <taxon>Embryophyta</taxon>
        <taxon>Tracheophyta</taxon>
        <taxon>Spermatophyta</taxon>
        <taxon>Magnoliopsida</taxon>
        <taxon>Proteales</taxon>
        <taxon>Nelumbonaceae</taxon>
        <taxon>Nelumbo</taxon>
    </lineage>
</organism>
<protein>
    <submittedName>
        <fullName evidence="1">Uncharacterized protein</fullName>
    </submittedName>
</protein>
<accession>A0A822ZK72</accession>
<gene>
    <name evidence="1" type="ORF">HUJ06_003782</name>
</gene>
<evidence type="ECO:0000313" key="1">
    <source>
        <dbReference type="EMBL" id="DAD45552.1"/>
    </source>
</evidence>
<sequence length="76" mass="8661">MKLVNGLSGELLLRPRVNKGGGGNQLSMFPIEKNHVVTFKRKNVLNIKRKTESQVKEILRGDSQRGAAHWLYCRPF</sequence>
<dbReference type="Proteomes" id="UP000607653">
    <property type="component" value="Unassembled WGS sequence"/>
</dbReference>
<evidence type="ECO:0000313" key="2">
    <source>
        <dbReference type="Proteomes" id="UP000607653"/>
    </source>
</evidence>